<dbReference type="GO" id="GO:0071356">
    <property type="term" value="P:cellular response to tumor necrosis factor"/>
    <property type="evidence" value="ECO:0007669"/>
    <property type="project" value="TreeGrafter"/>
</dbReference>
<dbReference type="EMBL" id="AJ632317">
    <property type="protein sequence ID" value="CAG17448.1"/>
    <property type="molecule type" value="Genomic_DNA"/>
</dbReference>
<dbReference type="InterPro" id="IPR051070">
    <property type="entry name" value="NF-kappa-B_inhibitor"/>
</dbReference>
<dbReference type="InterPro" id="IPR036770">
    <property type="entry name" value="Ankyrin_rpt-contain_sf"/>
</dbReference>
<keyword evidence="3" id="KW-1100">Inhibition of host NF-kappa-B by virus</keyword>
<dbReference type="SUPFAM" id="SSF48403">
    <property type="entry name" value="Ankyrin repeat"/>
    <property type="match status" value="1"/>
</dbReference>
<dbReference type="OrthoDB" id="37169at10239"/>
<evidence type="ECO:0000313" key="6">
    <source>
        <dbReference type="EMBL" id="CAE47495.1"/>
    </source>
</evidence>
<evidence type="ECO:0000313" key="7">
    <source>
        <dbReference type="EMBL" id="CAG17448.1"/>
    </source>
</evidence>
<evidence type="ECO:0000256" key="1">
    <source>
        <dbReference type="ARBA" id="ARBA00022581"/>
    </source>
</evidence>
<dbReference type="Gene3D" id="1.25.40.20">
    <property type="entry name" value="Ankyrin repeat-containing domain"/>
    <property type="match status" value="1"/>
</dbReference>
<evidence type="ECO:0000256" key="3">
    <source>
        <dbReference type="ARBA" id="ARBA00022863"/>
    </source>
</evidence>
<organism evidence="7 8">
    <name type="scientific">Bracoviriform congregatae</name>
    <dbReference type="NCBI Taxonomy" id="39640"/>
    <lineage>
        <taxon>Viruses</taxon>
        <taxon>Viruses incertae sedis</taxon>
        <taxon>Polydnaviriformidae</taxon>
        <taxon>Bracoviriform</taxon>
    </lineage>
</organism>
<dbReference type="EMBL" id="AJ583545">
    <property type="protein sequence ID" value="CAE47495.1"/>
    <property type="molecule type" value="mRNA"/>
</dbReference>
<protein>
    <submittedName>
        <fullName evidence="7">Cactus-like4 protein</fullName>
    </submittedName>
    <submittedName>
        <fullName evidence="6">Putative ankyrin protein 4</fullName>
    </submittedName>
</protein>
<dbReference type="PANTHER" id="PTHR46680">
    <property type="entry name" value="NF-KAPPA-B INHIBITOR ALPHA"/>
    <property type="match status" value="1"/>
</dbReference>
<evidence type="ECO:0000313" key="8">
    <source>
        <dbReference type="Proteomes" id="UP000203537"/>
    </source>
</evidence>
<accession>Q3MU31</accession>
<comment type="function">
    <text evidence="5">Suppresses the host immune response through NF-kappa-B inactivation. Possesses ankyrin repeat domains required for NF-kappa-B binding but lacks the regulatory regions required for dissociation from NF-kappa-B and degradation. Therefore, prevents host NF-kappa-B release and subsequent activation.</text>
</comment>
<reference evidence="6" key="1">
    <citation type="submission" date="2003-09" db="EMBL/GenBank/DDBJ databases">
        <title>Parasitic suppression of NFkB nuclear transloction in insect.</title>
        <authorList>
            <person name="Pennacchio F."/>
            <person name="Falabella P."/>
            <person name="Drezen J.M."/>
            <person name="Malva C."/>
        </authorList>
    </citation>
    <scope>NUCLEOTIDE SEQUENCE</scope>
</reference>
<name>Q5ZP11_9VIRU</name>
<proteinExistence type="evidence at transcript level"/>
<dbReference type="GeneID" id="3238861"/>
<gene>
    <name evidence="7" type="primary">Cactus-like4</name>
    <name evidence="6" type="synonym">ank4</name>
    <name evidence="7" type="ORF">CcBV_14.5</name>
</gene>
<sequence length="162" mass="18194">MEVPNFVTCLEEVLTERNSEGENFFHEAARCGSFSIIARFTPFIRGNCVAAALNTTNIAGQMSIHVAAVTHEKWYAAKLIDILVELGADINGQESVEGNTALHLAVNRRDYQLVEWLCCQPGIDLKLCNAKNLSPFELAQINRNKMMQILRKYYSNENTDLV</sequence>
<dbReference type="GO" id="GO:0085034">
    <property type="term" value="P:symbiont-mediated suppression of host NF-kappaB cascade"/>
    <property type="evidence" value="ECO:0007669"/>
    <property type="project" value="UniProtKB-KW"/>
</dbReference>
<dbReference type="KEGG" id="vg:3238861"/>
<dbReference type="PROSITE" id="PS50088">
    <property type="entry name" value="ANK_REPEAT"/>
    <property type="match status" value="1"/>
</dbReference>
<dbReference type="Pfam" id="PF13857">
    <property type="entry name" value="Ank_5"/>
    <property type="match status" value="1"/>
</dbReference>
<evidence type="ECO:0000256" key="5">
    <source>
        <dbReference type="ARBA" id="ARBA00037244"/>
    </source>
</evidence>
<evidence type="ECO:0000256" key="4">
    <source>
        <dbReference type="ARBA" id="ARBA00023043"/>
    </source>
</evidence>
<dbReference type="RefSeq" id="YP_184826.1">
    <property type="nucleotide sequence ID" value="NC_006646.1"/>
</dbReference>
<keyword evidence="1" id="KW-0945">Host-virus interaction</keyword>
<keyword evidence="4" id="KW-0040">ANK repeat</keyword>
<evidence type="ECO:0000256" key="2">
    <source>
        <dbReference type="ARBA" id="ARBA00022737"/>
    </source>
</evidence>
<dbReference type="InterPro" id="IPR002110">
    <property type="entry name" value="Ankyrin_rpt"/>
</dbReference>
<accession>Q5ZP11</accession>
<keyword evidence="2" id="KW-0677">Repeat</keyword>
<dbReference type="PANTHER" id="PTHR46680:SF3">
    <property type="entry name" value="NF-KAPPA-B INHIBITOR CACTUS"/>
    <property type="match status" value="1"/>
</dbReference>
<dbReference type="Proteomes" id="UP000203537">
    <property type="component" value="Genome"/>
</dbReference>
<dbReference type="GO" id="GO:0051059">
    <property type="term" value="F:NF-kappaB binding"/>
    <property type="evidence" value="ECO:0007669"/>
    <property type="project" value="TreeGrafter"/>
</dbReference>
<reference evidence="7 8" key="2">
    <citation type="journal article" date="2004" name="Science">
        <title>Genome sequence of a polydnavirus: insights into symbiotic virus evolution.</title>
        <authorList>
            <person name="Espagne E."/>
            <person name="Dupuy C."/>
            <person name="Huguet E."/>
            <person name="Cattolico L."/>
            <person name="Provost B."/>
            <person name="Martins N."/>
            <person name="Poirie M."/>
            <person name="Periquet G."/>
            <person name="Drezen J.M."/>
        </authorList>
    </citation>
    <scope>NUCLEOTIDE SEQUENCE [LARGE SCALE GENOMIC DNA]</scope>
</reference>